<protein>
    <submittedName>
        <fullName evidence="1">Uncharacterized protein</fullName>
    </submittedName>
</protein>
<gene>
    <name evidence="1" type="ORF">HMPREF1862_01091</name>
</gene>
<dbReference type="EMBL" id="LSDN01000014">
    <property type="protein sequence ID" value="KXB80784.1"/>
    <property type="molecule type" value="Genomic_DNA"/>
</dbReference>
<evidence type="ECO:0000313" key="1">
    <source>
        <dbReference type="EMBL" id="KXB80784.1"/>
    </source>
</evidence>
<proteinExistence type="predicted"/>
<dbReference type="Proteomes" id="UP000070572">
    <property type="component" value="Unassembled WGS sequence"/>
</dbReference>
<organism evidence="1 2">
    <name type="scientific">Varibaculum cambriense</name>
    <dbReference type="NCBI Taxonomy" id="184870"/>
    <lineage>
        <taxon>Bacteria</taxon>
        <taxon>Bacillati</taxon>
        <taxon>Actinomycetota</taxon>
        <taxon>Actinomycetes</taxon>
        <taxon>Actinomycetales</taxon>
        <taxon>Actinomycetaceae</taxon>
        <taxon>Varibaculum</taxon>
    </lineage>
</organism>
<evidence type="ECO:0000313" key="2">
    <source>
        <dbReference type="Proteomes" id="UP000070572"/>
    </source>
</evidence>
<comment type="caution">
    <text evidence="1">The sequence shown here is derived from an EMBL/GenBank/DDBJ whole genome shotgun (WGS) entry which is preliminary data.</text>
</comment>
<name>A0AB34WZJ0_9ACTO</name>
<dbReference type="AlphaFoldDB" id="A0AB34WZJ0"/>
<reference evidence="1 2" key="1">
    <citation type="submission" date="2016-01" db="EMBL/GenBank/DDBJ databases">
        <authorList>
            <person name="Mitreva M."/>
            <person name="Pepin K.H."/>
            <person name="Mihindukulasuriya K.A."/>
            <person name="Fulton R."/>
            <person name="Fronick C."/>
            <person name="O'Laughlin M."/>
            <person name="Miner T."/>
            <person name="Herter B."/>
            <person name="Rosa B.A."/>
            <person name="Cordes M."/>
            <person name="Tomlinson C."/>
            <person name="Wollam A."/>
            <person name="Palsikar V.B."/>
            <person name="Mardis E.R."/>
            <person name="Wilson R.K."/>
        </authorList>
    </citation>
    <scope>NUCLEOTIDE SEQUENCE [LARGE SCALE GENOMIC DNA]</scope>
    <source>
        <strain evidence="1 2">DNF00696</strain>
    </source>
</reference>
<accession>A0AB34WZJ0</accession>
<sequence>MGKPPLSYQFPGRLLPNLADQIALREAESVPRIFELPHMGKPEAQSVVVFPVGTLGAGNQKKPARC</sequence>